<dbReference type="InterPro" id="IPR022742">
    <property type="entry name" value="Hydrolase_4"/>
</dbReference>
<gene>
    <name evidence="3" type="ORF">H3309_06635</name>
</gene>
<feature type="chain" id="PRO_5028934824" evidence="1">
    <location>
        <begin position="19"/>
        <end position="300"/>
    </location>
</feature>
<dbReference type="PROSITE" id="PS51318">
    <property type="entry name" value="TAT"/>
    <property type="match status" value="1"/>
</dbReference>
<accession>A0A7G5IL86</accession>
<keyword evidence="1" id="KW-0732">Signal</keyword>
<evidence type="ECO:0000256" key="1">
    <source>
        <dbReference type="SAM" id="SignalP"/>
    </source>
</evidence>
<name>A0A7G5IL86_9SPHN</name>
<dbReference type="AlphaFoldDB" id="A0A7G5IL86"/>
<organism evidence="3 4">
    <name type="scientific">Sandaracinobacteroides saxicola</name>
    <dbReference type="NCBI Taxonomy" id="2759707"/>
    <lineage>
        <taxon>Bacteria</taxon>
        <taxon>Pseudomonadati</taxon>
        <taxon>Pseudomonadota</taxon>
        <taxon>Alphaproteobacteria</taxon>
        <taxon>Sphingomonadales</taxon>
        <taxon>Sphingosinicellaceae</taxon>
        <taxon>Sandaracinobacteroides</taxon>
    </lineage>
</organism>
<dbReference type="RefSeq" id="WP_182297951.1">
    <property type="nucleotide sequence ID" value="NZ_CP059851.1"/>
</dbReference>
<dbReference type="Pfam" id="PF12146">
    <property type="entry name" value="Hydrolase_4"/>
    <property type="match status" value="1"/>
</dbReference>
<reference evidence="3 4" key="1">
    <citation type="submission" date="2020-07" db="EMBL/GenBank/DDBJ databases">
        <title>Complete genome sequence for Sandaracinobacter sp. M6.</title>
        <authorList>
            <person name="Tang Y."/>
            <person name="Liu Q."/>
            <person name="Guo Z."/>
            <person name="Lei P."/>
            <person name="Huang B."/>
        </authorList>
    </citation>
    <scope>NUCLEOTIDE SEQUENCE [LARGE SCALE GENOMIC DNA]</scope>
    <source>
        <strain evidence="3 4">M6</strain>
    </source>
</reference>
<dbReference type="Gene3D" id="3.40.50.1820">
    <property type="entry name" value="alpha/beta hydrolase"/>
    <property type="match status" value="1"/>
</dbReference>
<dbReference type="SUPFAM" id="SSF53474">
    <property type="entry name" value="alpha/beta-Hydrolases"/>
    <property type="match status" value="1"/>
</dbReference>
<dbReference type="InterPro" id="IPR006311">
    <property type="entry name" value="TAT_signal"/>
</dbReference>
<protein>
    <submittedName>
        <fullName evidence="3">Alpha/beta hydrolase</fullName>
    </submittedName>
</protein>
<evidence type="ECO:0000313" key="4">
    <source>
        <dbReference type="Proteomes" id="UP000515292"/>
    </source>
</evidence>
<evidence type="ECO:0000259" key="2">
    <source>
        <dbReference type="Pfam" id="PF12146"/>
    </source>
</evidence>
<feature type="domain" description="Serine aminopeptidase S33" evidence="2">
    <location>
        <begin position="63"/>
        <end position="161"/>
    </location>
</feature>
<dbReference type="Proteomes" id="UP000515292">
    <property type="component" value="Chromosome"/>
</dbReference>
<dbReference type="EMBL" id="CP059851">
    <property type="protein sequence ID" value="QMW24128.1"/>
    <property type="molecule type" value="Genomic_DNA"/>
</dbReference>
<keyword evidence="4" id="KW-1185">Reference proteome</keyword>
<sequence>MNNAATRRAILTGGAALAFLAAATKMPKGTGLKPPAAPAVQTLDIRDADGRIVPIRVWRPGGKPLGTLLFSHGANSNAAKYDALTAAFADAGWLTAAILHADSPDRPEPRPQGAAGLARRLVEAQATLDWLSEQHRDLPMVAAGHSFGALIALILAGARTLAFPTEADPRVRAALAFSPPGAFPGFIDAKGMAKIARPIWVQTGTADALPPMIPDWQSHRLAFDNATVTPRLLWIGDGVDHYFGNRIGRPERPFSEPQARLFQAATDNALDFAAATALADPAARARLDTAPAGVTITLKT</sequence>
<evidence type="ECO:0000313" key="3">
    <source>
        <dbReference type="EMBL" id="QMW24128.1"/>
    </source>
</evidence>
<dbReference type="GO" id="GO:0016787">
    <property type="term" value="F:hydrolase activity"/>
    <property type="evidence" value="ECO:0007669"/>
    <property type="project" value="UniProtKB-KW"/>
</dbReference>
<dbReference type="InterPro" id="IPR029058">
    <property type="entry name" value="AB_hydrolase_fold"/>
</dbReference>
<keyword evidence="3" id="KW-0378">Hydrolase</keyword>
<feature type="signal peptide" evidence="1">
    <location>
        <begin position="1"/>
        <end position="18"/>
    </location>
</feature>
<proteinExistence type="predicted"/>
<dbReference type="KEGG" id="sand:H3309_06635"/>